<feature type="domain" description="Erythromycin biosynthesis protein CIII-like C-terminal" evidence="2">
    <location>
        <begin position="302"/>
        <end position="403"/>
    </location>
</feature>
<organism evidence="3 4">
    <name type="scientific">Agromyces tropicus</name>
    <dbReference type="NCBI Taxonomy" id="555371"/>
    <lineage>
        <taxon>Bacteria</taxon>
        <taxon>Bacillati</taxon>
        <taxon>Actinomycetota</taxon>
        <taxon>Actinomycetes</taxon>
        <taxon>Micrococcales</taxon>
        <taxon>Microbacteriaceae</taxon>
        <taxon>Agromyces</taxon>
    </lineage>
</organism>
<dbReference type="SUPFAM" id="SSF53756">
    <property type="entry name" value="UDP-Glycosyltransferase/glycogen phosphorylase"/>
    <property type="match status" value="1"/>
</dbReference>
<dbReference type="Gene3D" id="3.40.50.2000">
    <property type="entry name" value="Glycogen Phosphorylase B"/>
    <property type="match status" value="2"/>
</dbReference>
<dbReference type="InterPro" id="IPR050426">
    <property type="entry name" value="Glycosyltransferase_28"/>
</dbReference>
<keyword evidence="4" id="KW-1185">Reference proteome</keyword>
<proteinExistence type="predicted"/>
<dbReference type="EMBL" id="BAAAPW010000002">
    <property type="protein sequence ID" value="GAA2034972.1"/>
    <property type="molecule type" value="Genomic_DNA"/>
</dbReference>
<dbReference type="CDD" id="cd03784">
    <property type="entry name" value="GT1_Gtf-like"/>
    <property type="match status" value="1"/>
</dbReference>
<protein>
    <submittedName>
        <fullName evidence="3">Glycosyltransferase</fullName>
    </submittedName>
</protein>
<evidence type="ECO:0000313" key="4">
    <source>
        <dbReference type="Proteomes" id="UP001501196"/>
    </source>
</evidence>
<dbReference type="Proteomes" id="UP001501196">
    <property type="component" value="Unassembled WGS sequence"/>
</dbReference>
<comment type="caution">
    <text evidence="3">The sequence shown here is derived from an EMBL/GenBank/DDBJ whole genome shotgun (WGS) entry which is preliminary data.</text>
</comment>
<evidence type="ECO:0000259" key="1">
    <source>
        <dbReference type="Pfam" id="PF03033"/>
    </source>
</evidence>
<dbReference type="InterPro" id="IPR002213">
    <property type="entry name" value="UDP_glucos_trans"/>
</dbReference>
<dbReference type="Pfam" id="PF03033">
    <property type="entry name" value="Glyco_transf_28"/>
    <property type="match status" value="1"/>
</dbReference>
<dbReference type="InterPro" id="IPR010610">
    <property type="entry name" value="EryCIII-like_C"/>
</dbReference>
<evidence type="ECO:0000259" key="2">
    <source>
        <dbReference type="Pfam" id="PF06722"/>
    </source>
</evidence>
<dbReference type="PANTHER" id="PTHR48050:SF13">
    <property type="entry name" value="STEROL 3-BETA-GLUCOSYLTRANSFERASE UGT80A2"/>
    <property type="match status" value="1"/>
</dbReference>
<gene>
    <name evidence="3" type="ORF">GCM10009819_19180</name>
</gene>
<sequence>MSRILVVTVGSRGDVQPYLALAKGLQDAGHDVALATCERFAPFAAEHDVPFAPLSDEILMLLDSDAGRSALDDASGFFGTVKANLRLARAAGPINERLMHDVWEAARAFEPDLVVYHPKAIAAPHVAERLGATPVLGLVVPVSVPTGDFPMVGLPALRLGRWYNRLTYRLVGLGYASYDRMVDRFRRATLGLGERKHAALTTTLPDGRPIEVVHGISEHLLPRPADWPEHVHETGYWFLDVADAWSPPEELVAFLDGGDPPVYVGFGSMAGRDPKRITRAVVGALEAAGVRGIIATGWGGMDAEDFPDSILRIDEAPHDWIFPRVAAVVHHGGAGTTAAGLRAGRPTVVCPFIVDQFFWGRLVAEAGAGSAPIHQRKLTAERLAAAIREVVEDAGIRSTAEDIGRRIREEDGVAAAVACIDRVLART</sequence>
<accession>A0ABN2UE21</accession>
<dbReference type="PANTHER" id="PTHR48050">
    <property type="entry name" value="STEROL 3-BETA-GLUCOSYLTRANSFERASE"/>
    <property type="match status" value="1"/>
</dbReference>
<name>A0ABN2UE21_9MICO</name>
<dbReference type="RefSeq" id="WP_344372394.1">
    <property type="nucleotide sequence ID" value="NZ_BAAAPW010000002.1"/>
</dbReference>
<feature type="domain" description="Glycosyltransferase family 28 N-terminal" evidence="1">
    <location>
        <begin position="4"/>
        <end position="130"/>
    </location>
</feature>
<dbReference type="Pfam" id="PF06722">
    <property type="entry name" value="EryCIII-like_C"/>
    <property type="match status" value="1"/>
</dbReference>
<evidence type="ECO:0000313" key="3">
    <source>
        <dbReference type="EMBL" id="GAA2034972.1"/>
    </source>
</evidence>
<reference evidence="3 4" key="1">
    <citation type="journal article" date="2019" name="Int. J. Syst. Evol. Microbiol.">
        <title>The Global Catalogue of Microorganisms (GCM) 10K type strain sequencing project: providing services to taxonomists for standard genome sequencing and annotation.</title>
        <authorList>
            <consortium name="The Broad Institute Genomics Platform"/>
            <consortium name="The Broad Institute Genome Sequencing Center for Infectious Disease"/>
            <person name="Wu L."/>
            <person name="Ma J."/>
        </authorList>
    </citation>
    <scope>NUCLEOTIDE SEQUENCE [LARGE SCALE GENOMIC DNA]</scope>
    <source>
        <strain evidence="3 4">JCM 15672</strain>
    </source>
</reference>
<dbReference type="InterPro" id="IPR004276">
    <property type="entry name" value="GlycoTrans_28_N"/>
</dbReference>